<proteinExistence type="predicted"/>
<sequence length="100" mass="10823">MRHASAVETGPWQIAGRPTQLQVAARSSAREATRPMGVTHVVNPISFLTIPSAVRIFSKTSSSTRTKVVTGLLIISSVGTRQANTVTLPHYTKFKEDSEC</sequence>
<accession>A0A518GAV0</accession>
<dbReference type="Proteomes" id="UP000318017">
    <property type="component" value="Chromosome"/>
</dbReference>
<dbReference type="EMBL" id="CP036298">
    <property type="protein sequence ID" value="QDV25699.1"/>
    <property type="molecule type" value="Genomic_DNA"/>
</dbReference>
<keyword evidence="2" id="KW-1185">Reference proteome</keyword>
<dbReference type="KEGG" id="ahel:Q31a_40260"/>
<evidence type="ECO:0000313" key="2">
    <source>
        <dbReference type="Proteomes" id="UP000318017"/>
    </source>
</evidence>
<evidence type="ECO:0000313" key="1">
    <source>
        <dbReference type="EMBL" id="QDV25699.1"/>
    </source>
</evidence>
<dbReference type="AlphaFoldDB" id="A0A518GAV0"/>
<gene>
    <name evidence="1" type="ORF">Q31a_40260</name>
</gene>
<organism evidence="1 2">
    <name type="scientific">Aureliella helgolandensis</name>
    <dbReference type="NCBI Taxonomy" id="2527968"/>
    <lineage>
        <taxon>Bacteria</taxon>
        <taxon>Pseudomonadati</taxon>
        <taxon>Planctomycetota</taxon>
        <taxon>Planctomycetia</taxon>
        <taxon>Pirellulales</taxon>
        <taxon>Pirellulaceae</taxon>
        <taxon>Aureliella</taxon>
    </lineage>
</organism>
<reference evidence="1 2" key="1">
    <citation type="submission" date="2019-02" db="EMBL/GenBank/DDBJ databases">
        <title>Deep-cultivation of Planctomycetes and their phenomic and genomic characterization uncovers novel biology.</title>
        <authorList>
            <person name="Wiegand S."/>
            <person name="Jogler M."/>
            <person name="Boedeker C."/>
            <person name="Pinto D."/>
            <person name="Vollmers J."/>
            <person name="Rivas-Marin E."/>
            <person name="Kohn T."/>
            <person name="Peeters S.H."/>
            <person name="Heuer A."/>
            <person name="Rast P."/>
            <person name="Oberbeckmann S."/>
            <person name="Bunk B."/>
            <person name="Jeske O."/>
            <person name="Meyerdierks A."/>
            <person name="Storesund J.E."/>
            <person name="Kallscheuer N."/>
            <person name="Luecker S."/>
            <person name="Lage O.M."/>
            <person name="Pohl T."/>
            <person name="Merkel B.J."/>
            <person name="Hornburger P."/>
            <person name="Mueller R.-W."/>
            <person name="Bruemmer F."/>
            <person name="Labrenz M."/>
            <person name="Spormann A.M."/>
            <person name="Op den Camp H."/>
            <person name="Overmann J."/>
            <person name="Amann R."/>
            <person name="Jetten M.S.M."/>
            <person name="Mascher T."/>
            <person name="Medema M.H."/>
            <person name="Devos D.P."/>
            <person name="Kaster A.-K."/>
            <person name="Ovreas L."/>
            <person name="Rohde M."/>
            <person name="Galperin M.Y."/>
            <person name="Jogler C."/>
        </authorList>
    </citation>
    <scope>NUCLEOTIDE SEQUENCE [LARGE SCALE GENOMIC DNA]</scope>
    <source>
        <strain evidence="1 2">Q31a</strain>
    </source>
</reference>
<protein>
    <submittedName>
        <fullName evidence="1">Uncharacterized protein</fullName>
    </submittedName>
</protein>
<name>A0A518GAV0_9BACT</name>